<gene>
    <name evidence="2" type="ORF">CDL15_Pgr022930</name>
</gene>
<proteinExistence type="predicted"/>
<protein>
    <submittedName>
        <fullName evidence="2">Uncharacterized protein</fullName>
    </submittedName>
</protein>
<reference evidence="3" key="1">
    <citation type="journal article" date="2017" name="Plant J.">
        <title>The pomegranate (Punica granatum L.) genome and the genomics of punicalagin biosynthesis.</title>
        <authorList>
            <person name="Qin G."/>
            <person name="Xu C."/>
            <person name="Ming R."/>
            <person name="Tang H."/>
            <person name="Guyot R."/>
            <person name="Kramer E.M."/>
            <person name="Hu Y."/>
            <person name="Yi X."/>
            <person name="Qi Y."/>
            <person name="Xu X."/>
            <person name="Gao Z."/>
            <person name="Pan H."/>
            <person name="Jian J."/>
            <person name="Tian Y."/>
            <person name="Yue Z."/>
            <person name="Xu Y."/>
        </authorList>
    </citation>
    <scope>NUCLEOTIDE SEQUENCE [LARGE SCALE GENOMIC DNA]</scope>
    <source>
        <strain evidence="3">cv. Dabenzi</strain>
    </source>
</reference>
<organism evidence="2 3">
    <name type="scientific">Punica granatum</name>
    <name type="common">Pomegranate</name>
    <dbReference type="NCBI Taxonomy" id="22663"/>
    <lineage>
        <taxon>Eukaryota</taxon>
        <taxon>Viridiplantae</taxon>
        <taxon>Streptophyta</taxon>
        <taxon>Embryophyta</taxon>
        <taxon>Tracheophyta</taxon>
        <taxon>Spermatophyta</taxon>
        <taxon>Magnoliopsida</taxon>
        <taxon>eudicotyledons</taxon>
        <taxon>Gunneridae</taxon>
        <taxon>Pentapetalae</taxon>
        <taxon>rosids</taxon>
        <taxon>malvids</taxon>
        <taxon>Myrtales</taxon>
        <taxon>Lythraceae</taxon>
        <taxon>Punica</taxon>
    </lineage>
</organism>
<sequence>MGCLENGPNWAEGLDWADRGDIGGLPLEFGLGRIRPLLGRADCWTGFAATGPCWAGEPLDWASRDLDWATGSGLVRWIWTGPPCVRESPGMGGTAEGNDLRGGPSSGLQGKLGEGRRSVARLGEQRKPESSREVCAGGS</sequence>
<evidence type="ECO:0000313" key="3">
    <source>
        <dbReference type="Proteomes" id="UP000197138"/>
    </source>
</evidence>
<comment type="caution">
    <text evidence="2">The sequence shown here is derived from an EMBL/GenBank/DDBJ whole genome shotgun (WGS) entry which is preliminary data.</text>
</comment>
<accession>A0A218X419</accession>
<feature type="region of interest" description="Disordered" evidence="1">
    <location>
        <begin position="86"/>
        <end position="139"/>
    </location>
</feature>
<dbReference type="AlphaFoldDB" id="A0A218X419"/>
<evidence type="ECO:0000313" key="2">
    <source>
        <dbReference type="EMBL" id="OWM79518.1"/>
    </source>
</evidence>
<dbReference type="EMBL" id="MTKT01002440">
    <property type="protein sequence ID" value="OWM79518.1"/>
    <property type="molecule type" value="Genomic_DNA"/>
</dbReference>
<evidence type="ECO:0000256" key="1">
    <source>
        <dbReference type="SAM" id="MobiDB-lite"/>
    </source>
</evidence>
<name>A0A218X419_PUNGR</name>
<feature type="compositionally biased region" description="Basic and acidic residues" evidence="1">
    <location>
        <begin position="113"/>
        <end position="132"/>
    </location>
</feature>
<dbReference type="Proteomes" id="UP000197138">
    <property type="component" value="Unassembled WGS sequence"/>
</dbReference>